<dbReference type="AlphaFoldDB" id="A0A6P6J371"/>
<feature type="chain" id="PRO_5028440007" evidence="2">
    <location>
        <begin position="22"/>
        <end position="277"/>
    </location>
</feature>
<dbReference type="InterPro" id="IPR013783">
    <property type="entry name" value="Ig-like_fold"/>
</dbReference>
<dbReference type="Gene3D" id="2.60.40.10">
    <property type="entry name" value="Immunoglobulins"/>
    <property type="match status" value="2"/>
</dbReference>
<dbReference type="Proteomes" id="UP000515129">
    <property type="component" value="Chromosome 22"/>
</dbReference>
<evidence type="ECO:0000259" key="3">
    <source>
        <dbReference type="PROSITE" id="PS50835"/>
    </source>
</evidence>
<evidence type="ECO:0000256" key="2">
    <source>
        <dbReference type="SAM" id="SignalP"/>
    </source>
</evidence>
<dbReference type="InterPro" id="IPR003599">
    <property type="entry name" value="Ig_sub"/>
</dbReference>
<dbReference type="Pfam" id="PF07686">
    <property type="entry name" value="V-set"/>
    <property type="match status" value="1"/>
</dbReference>
<feature type="transmembrane region" description="Helical" evidence="1">
    <location>
        <begin position="238"/>
        <end position="258"/>
    </location>
</feature>
<dbReference type="CDD" id="cd00096">
    <property type="entry name" value="Ig"/>
    <property type="match status" value="1"/>
</dbReference>
<keyword evidence="2" id="KW-0732">Signal</keyword>
<organism evidence="4 5">
    <name type="scientific">Carassius auratus</name>
    <name type="common">Goldfish</name>
    <dbReference type="NCBI Taxonomy" id="7957"/>
    <lineage>
        <taxon>Eukaryota</taxon>
        <taxon>Metazoa</taxon>
        <taxon>Chordata</taxon>
        <taxon>Craniata</taxon>
        <taxon>Vertebrata</taxon>
        <taxon>Euteleostomi</taxon>
        <taxon>Actinopterygii</taxon>
        <taxon>Neopterygii</taxon>
        <taxon>Teleostei</taxon>
        <taxon>Ostariophysi</taxon>
        <taxon>Cypriniformes</taxon>
        <taxon>Cyprinidae</taxon>
        <taxon>Cyprininae</taxon>
        <taxon>Carassius</taxon>
    </lineage>
</organism>
<dbReference type="KEGG" id="caua:113040422"/>
<keyword evidence="1" id="KW-0472">Membrane</keyword>
<feature type="domain" description="Ig-like" evidence="3">
    <location>
        <begin position="131"/>
        <end position="220"/>
    </location>
</feature>
<accession>A0A6P6J371</accession>
<evidence type="ECO:0000313" key="5">
    <source>
        <dbReference type="RefSeq" id="XP_026054561.1"/>
    </source>
</evidence>
<dbReference type="SUPFAM" id="SSF48726">
    <property type="entry name" value="Immunoglobulin"/>
    <property type="match status" value="2"/>
</dbReference>
<keyword evidence="1" id="KW-1133">Transmembrane helix</keyword>
<dbReference type="InterPro" id="IPR007110">
    <property type="entry name" value="Ig-like_dom"/>
</dbReference>
<protein>
    <submittedName>
        <fullName evidence="5">SLAM family member 5-like</fullName>
    </submittedName>
</protein>
<dbReference type="GeneID" id="113040422"/>
<dbReference type="InterPro" id="IPR036179">
    <property type="entry name" value="Ig-like_dom_sf"/>
</dbReference>
<name>A0A6P6J371_CARAU</name>
<dbReference type="OrthoDB" id="8741746at2759"/>
<gene>
    <name evidence="5" type="primary">LOC113040422</name>
</gene>
<dbReference type="PROSITE" id="PS50835">
    <property type="entry name" value="IG_LIKE"/>
    <property type="match status" value="1"/>
</dbReference>
<dbReference type="SMART" id="SM00409">
    <property type="entry name" value="IG"/>
    <property type="match status" value="2"/>
</dbReference>
<evidence type="ECO:0000313" key="4">
    <source>
        <dbReference type="Proteomes" id="UP000515129"/>
    </source>
</evidence>
<dbReference type="RefSeq" id="XP_026054561.1">
    <property type="nucleotide sequence ID" value="XM_026198776.1"/>
</dbReference>
<evidence type="ECO:0000256" key="1">
    <source>
        <dbReference type="SAM" id="Phobius"/>
    </source>
</evidence>
<feature type="signal peptide" evidence="2">
    <location>
        <begin position="1"/>
        <end position="21"/>
    </location>
</feature>
<keyword evidence="4" id="KW-1185">Reference proteome</keyword>
<reference evidence="5" key="1">
    <citation type="submission" date="2025-08" db="UniProtKB">
        <authorList>
            <consortium name="RefSeq"/>
        </authorList>
    </citation>
    <scope>IDENTIFICATION</scope>
    <source>
        <strain evidence="5">Wakin</strain>
        <tissue evidence="5">Muscle</tissue>
    </source>
</reference>
<keyword evidence="1" id="KW-0812">Transmembrane</keyword>
<sequence>MKKMFLKLVLFCFWHLDGVFGDEVESVTAIEGHEVTLHSNLTEKKDDDVIQWRFGSENTLLAKINKQTNIMTVYDDVLDGRFRNRLKLDHQTGCLTITNTRLEHSGHYELQTNSVRKYFKITVFIIRLPIPIISRNSSQCSSSSSSSSSSSNCSLVCSVVNVSHVTLSWYKGNSLLSSISVSDFSISLSLPLEVKYQDKNSYSCVIKNPIRNQTTHLDISQLCQPCSDSEHCCGSTEAVIRLVLSALVGVATVIFLVYDIRSRRTEQDHACFPASQT</sequence>
<dbReference type="InterPro" id="IPR013106">
    <property type="entry name" value="Ig_V-set"/>
</dbReference>
<dbReference type="PANTHER" id="PTHR21063">
    <property type="entry name" value="LFA-3"/>
    <property type="match status" value="1"/>
</dbReference>
<proteinExistence type="predicted"/>
<dbReference type="PANTHER" id="PTHR21063:SF4">
    <property type="entry name" value="CD48 ANTIGEN-RELATED"/>
    <property type="match status" value="1"/>
</dbReference>